<dbReference type="InterPro" id="IPR011900">
    <property type="entry name" value="GRX_bact"/>
</dbReference>
<evidence type="ECO:0000313" key="8">
    <source>
        <dbReference type="Proteomes" id="UP001626536"/>
    </source>
</evidence>
<dbReference type="PANTHER" id="PTHR45694:SF18">
    <property type="entry name" value="GLUTAREDOXIN-1-RELATED"/>
    <property type="match status" value="1"/>
</dbReference>
<keyword evidence="5" id="KW-0963">Cytoplasm</keyword>
<dbReference type="NCBIfam" id="TIGR02181">
    <property type="entry name" value="GRX_bact"/>
    <property type="match status" value="1"/>
</dbReference>
<dbReference type="Gene3D" id="3.40.30.10">
    <property type="entry name" value="Glutaredoxin"/>
    <property type="match status" value="1"/>
</dbReference>
<dbReference type="SUPFAM" id="SSF52833">
    <property type="entry name" value="Thioredoxin-like"/>
    <property type="match status" value="1"/>
</dbReference>
<evidence type="ECO:0000259" key="6">
    <source>
        <dbReference type="Pfam" id="PF00462"/>
    </source>
</evidence>
<sequence length="87" mass="9636">MAEIELYATQTCDYCADARALFKKKGVTYKEIDVTGSKELRKEMTKRANGGDTVPQIFIDGKHIGGYDDMRAMDKKGLLDSLLGKTA</sequence>
<dbReference type="PANTHER" id="PTHR45694">
    <property type="entry name" value="GLUTAREDOXIN 2"/>
    <property type="match status" value="1"/>
</dbReference>
<comment type="similarity">
    <text evidence="2 5">Belongs to the glutaredoxin family.</text>
</comment>
<evidence type="ECO:0000256" key="4">
    <source>
        <dbReference type="ARBA" id="ARBA00022982"/>
    </source>
</evidence>
<dbReference type="EMBL" id="CP136863">
    <property type="protein sequence ID" value="WOJ91712.1"/>
    <property type="molecule type" value="Genomic_DNA"/>
</dbReference>
<evidence type="ECO:0000256" key="2">
    <source>
        <dbReference type="ARBA" id="ARBA00007787"/>
    </source>
</evidence>
<geneLocation type="plasmid" evidence="7 8">
    <name>pRX1</name>
</geneLocation>
<keyword evidence="5" id="KW-0676">Redox-active center</keyword>
<dbReference type="RefSeq" id="WP_318655140.1">
    <property type="nucleotide sequence ID" value="NZ_CP136863.1"/>
</dbReference>
<dbReference type="InterPro" id="IPR002109">
    <property type="entry name" value="Glutaredoxin"/>
</dbReference>
<keyword evidence="7" id="KW-0614">Plasmid</keyword>
<accession>A0ABZ0HY49</accession>
<dbReference type="PRINTS" id="PR00160">
    <property type="entry name" value="GLUTAREDOXIN"/>
</dbReference>
<dbReference type="InterPro" id="IPR014025">
    <property type="entry name" value="Glutaredoxin_subgr"/>
</dbReference>
<dbReference type="Proteomes" id="UP001626536">
    <property type="component" value="Plasmid pRX1"/>
</dbReference>
<keyword evidence="3 5" id="KW-0813">Transport</keyword>
<protein>
    <recommendedName>
        <fullName evidence="5">Glutaredoxin</fullName>
    </recommendedName>
</protein>
<evidence type="ECO:0000256" key="5">
    <source>
        <dbReference type="RuleBase" id="RU364065"/>
    </source>
</evidence>
<keyword evidence="4 5" id="KW-0249">Electron transport</keyword>
<keyword evidence="8" id="KW-1185">Reference proteome</keyword>
<reference evidence="7 8" key="1">
    <citation type="submission" date="2023-10" db="EMBL/GenBank/DDBJ databases">
        <title>Novel methanotroph of the genus Methylocapsa from a subarctic wetland.</title>
        <authorList>
            <person name="Belova S.E."/>
            <person name="Oshkin I.Y."/>
            <person name="Miroshnikov K."/>
            <person name="Dedysh S.N."/>
        </authorList>
    </citation>
    <scope>NUCLEOTIDE SEQUENCE [LARGE SCALE GENOMIC DNA]</scope>
    <source>
        <strain evidence="7 8">RX1</strain>
        <plasmid evidence="7 8">pRX1</plasmid>
    </source>
</reference>
<organism evidence="7 8">
    <name type="scientific">Methylocapsa polymorpha</name>
    <dbReference type="NCBI Taxonomy" id="3080828"/>
    <lineage>
        <taxon>Bacteria</taxon>
        <taxon>Pseudomonadati</taxon>
        <taxon>Pseudomonadota</taxon>
        <taxon>Alphaproteobacteria</taxon>
        <taxon>Hyphomicrobiales</taxon>
        <taxon>Beijerinckiaceae</taxon>
        <taxon>Methylocapsa</taxon>
    </lineage>
</organism>
<feature type="domain" description="Glutaredoxin" evidence="6">
    <location>
        <begin position="4"/>
        <end position="64"/>
    </location>
</feature>
<comment type="function">
    <text evidence="1 5">Has a glutathione-disulfide oxidoreductase activity in the presence of NADPH and glutathione reductase. Reduces low molecular weight disulfides and proteins.</text>
</comment>
<name>A0ABZ0HY49_9HYPH</name>
<dbReference type="Pfam" id="PF00462">
    <property type="entry name" value="Glutaredoxin"/>
    <property type="match status" value="1"/>
</dbReference>
<dbReference type="PROSITE" id="PS51354">
    <property type="entry name" value="GLUTAREDOXIN_2"/>
    <property type="match status" value="1"/>
</dbReference>
<evidence type="ECO:0000313" key="7">
    <source>
        <dbReference type="EMBL" id="WOJ91712.1"/>
    </source>
</evidence>
<dbReference type="InterPro" id="IPR036249">
    <property type="entry name" value="Thioredoxin-like_sf"/>
</dbReference>
<dbReference type="CDD" id="cd03418">
    <property type="entry name" value="GRX_GRXb_1_3_like"/>
    <property type="match status" value="1"/>
</dbReference>
<gene>
    <name evidence="7" type="primary">grxC</name>
    <name evidence="7" type="ORF">RZS28_19915</name>
</gene>
<evidence type="ECO:0000256" key="3">
    <source>
        <dbReference type="ARBA" id="ARBA00022448"/>
    </source>
</evidence>
<evidence type="ECO:0000256" key="1">
    <source>
        <dbReference type="ARBA" id="ARBA00002549"/>
    </source>
</evidence>
<proteinExistence type="inferred from homology"/>